<feature type="domain" description="PRMT5 oligomerisation" evidence="8">
    <location>
        <begin position="556"/>
        <end position="776"/>
    </location>
</feature>
<dbReference type="PROSITE" id="PS51678">
    <property type="entry name" value="SAM_MT_PRMT"/>
    <property type="match status" value="1"/>
</dbReference>
<dbReference type="InterPro" id="IPR035247">
    <property type="entry name" value="PRMT5_TIM"/>
</dbReference>
<dbReference type="GO" id="GO:1903359">
    <property type="term" value="P:lateral cortical node assembly"/>
    <property type="evidence" value="ECO:0007669"/>
    <property type="project" value="EnsemblFungi"/>
</dbReference>
<protein>
    <submittedName>
        <fullName evidence="9">Hsl7p</fullName>
    </submittedName>
</protein>
<dbReference type="Pfam" id="PF17286">
    <property type="entry name" value="PRMT5_C"/>
    <property type="match status" value="1"/>
</dbReference>
<dbReference type="Gene3D" id="3.20.20.150">
    <property type="entry name" value="Divalent-metal-dependent TIM barrel enzymes"/>
    <property type="match status" value="1"/>
</dbReference>
<dbReference type="GO" id="GO:0005829">
    <property type="term" value="C:cytosol"/>
    <property type="evidence" value="ECO:0007669"/>
    <property type="project" value="TreeGrafter"/>
</dbReference>
<dbReference type="GO" id="GO:1990463">
    <property type="term" value="C:lateral cortical node"/>
    <property type="evidence" value="ECO:0007669"/>
    <property type="project" value="EnsemblFungi"/>
</dbReference>
<evidence type="ECO:0000256" key="1">
    <source>
        <dbReference type="ARBA" id="ARBA00022603"/>
    </source>
</evidence>
<feature type="domain" description="PRMT5 arginine-N-methyltransferase" evidence="6">
    <location>
        <begin position="390"/>
        <end position="553"/>
    </location>
</feature>
<sequence length="778" mass="85676">MSDGTSTTSTVSMKPPLFVGVNLPAKHGVSDHLVVEAALDQGYDMVTSRLTSRSYRKRIQALFHELEMVTPSPDEHLGNQGSNNNHGAFSFSQHQASHSHSHSYPHRIFSDGADLSPYNSPSMSHSNGVNGARDTAIVSRQSSEPPIQQLPTGTLVEAEIPAPELEDVVVHPGDHVSNTIALAAPWVEIDSKNPRVANLSLQVLSHELKYATFCGLPYVIISGPKRRTNVIQYAQALNTLLMANPTLQVSIHLPLTEEFTKSATLVPPSDYLSIWEVWNTIRNTCNYPHNISVALQLPRHTLPDYVVNRWFAEPVSMIIVSSRSFVRNAKGYPVLPKSSQTVLNKFFKKNPFLIIEDPQDSTSFVGGDTAFLLYLRHLYQTSPPPSIIEGFAAGYTDYLQAPLQPLIDNLDSAMYEVFERDPIKYNQYEKAIFHALLDRPGKEVVIGVVGAGRGPLIDRVLKAASAANRTVKVLALEKNDSAYIYLLKRQAQDWGSAVQIIRGDMRTWVPPPNTPAVNILVSELLGSFGDNELSPECLDGAQRLLDPVNGITIPSSYSSHITPIFSPKLFASAWSLSAANSSGSQSGNGPATNSHSIASIRASRPGMCSADALHSPYVVMMEQVDFVSEKIIQAWTFTHPIQNMLPNNQHNVRKCKATFPVPHKTVVHGIAGYFEAVLYKDIHLSIRPDTIEAKSKDMVSWFPIWFPLSQPLVLGDDSEVDVSIWRLSDGRSVWYEWAAEGYATVTMPDTGRGTSVRRIRSGSTAFHNSGGKYSSMTL</sequence>
<keyword evidence="2 4" id="KW-0808">Transferase</keyword>
<evidence type="ECO:0000256" key="5">
    <source>
        <dbReference type="SAM" id="MobiDB-lite"/>
    </source>
</evidence>
<dbReference type="GO" id="GO:0006355">
    <property type="term" value="P:regulation of DNA-templated transcription"/>
    <property type="evidence" value="ECO:0007669"/>
    <property type="project" value="TreeGrafter"/>
</dbReference>
<dbReference type="AlphaFoldDB" id="A0A167C4T6"/>
<organism evidence="9 10">
    <name type="scientific">Sugiyamaella lignohabitans</name>
    <dbReference type="NCBI Taxonomy" id="796027"/>
    <lineage>
        <taxon>Eukaryota</taxon>
        <taxon>Fungi</taxon>
        <taxon>Dikarya</taxon>
        <taxon>Ascomycota</taxon>
        <taxon>Saccharomycotina</taxon>
        <taxon>Dipodascomycetes</taxon>
        <taxon>Dipodascales</taxon>
        <taxon>Trichomonascaceae</taxon>
        <taxon>Sugiyamaella</taxon>
    </lineage>
</organism>
<proteinExistence type="predicted"/>
<evidence type="ECO:0000256" key="4">
    <source>
        <dbReference type="PROSITE-ProRule" id="PRU01015"/>
    </source>
</evidence>
<dbReference type="GO" id="GO:2000100">
    <property type="term" value="P:regulation of establishment or maintenance of bipolar cell polarity regulating cell shape"/>
    <property type="evidence" value="ECO:0007669"/>
    <property type="project" value="EnsemblFungi"/>
</dbReference>
<dbReference type="GO" id="GO:0005634">
    <property type="term" value="C:nucleus"/>
    <property type="evidence" value="ECO:0007669"/>
    <property type="project" value="EnsemblFungi"/>
</dbReference>
<dbReference type="GO" id="GO:0032259">
    <property type="term" value="P:methylation"/>
    <property type="evidence" value="ECO:0007669"/>
    <property type="project" value="UniProtKB-KW"/>
</dbReference>
<dbReference type="SUPFAM" id="SSF53335">
    <property type="entry name" value="S-adenosyl-L-methionine-dependent methyltransferases"/>
    <property type="match status" value="1"/>
</dbReference>
<name>A0A167C4T6_9ASCO</name>
<dbReference type="Gene3D" id="3.40.50.150">
    <property type="entry name" value="Vaccinia Virus protein VP39"/>
    <property type="match status" value="1"/>
</dbReference>
<dbReference type="GO" id="GO:1903360">
    <property type="term" value="P:protein localization to lateral cortical node"/>
    <property type="evidence" value="ECO:0007669"/>
    <property type="project" value="EnsemblFungi"/>
</dbReference>
<dbReference type="GO" id="GO:0061246">
    <property type="term" value="P:establishment or maintenance of bipolar cell polarity regulating cell shape"/>
    <property type="evidence" value="ECO:0007669"/>
    <property type="project" value="EnsemblFungi"/>
</dbReference>
<evidence type="ECO:0000259" key="7">
    <source>
        <dbReference type="Pfam" id="PF17285"/>
    </source>
</evidence>
<gene>
    <name evidence="9" type="primary">HSL7</name>
    <name evidence="9" type="ORF">AWJ20_4017</name>
</gene>
<evidence type="ECO:0000256" key="3">
    <source>
        <dbReference type="ARBA" id="ARBA00022691"/>
    </source>
</evidence>
<dbReference type="Proteomes" id="UP000189580">
    <property type="component" value="Chromosome c"/>
</dbReference>
<dbReference type="Gene3D" id="2.70.160.11">
    <property type="entry name" value="Hnrnp arginine n-methyltransferase1"/>
    <property type="match status" value="1"/>
</dbReference>
<feature type="region of interest" description="Disordered" evidence="5">
    <location>
        <begin position="71"/>
        <end position="108"/>
    </location>
</feature>
<dbReference type="GO" id="GO:0071470">
    <property type="term" value="P:cellular response to osmotic stress"/>
    <property type="evidence" value="ECO:0007669"/>
    <property type="project" value="EnsemblFungi"/>
</dbReference>
<dbReference type="InterPro" id="IPR029063">
    <property type="entry name" value="SAM-dependent_MTases_sf"/>
</dbReference>
<dbReference type="PANTHER" id="PTHR10738:SF0">
    <property type="entry name" value="PROTEIN ARGININE N-METHYLTRANSFERASE 5"/>
    <property type="match status" value="1"/>
</dbReference>
<evidence type="ECO:0000313" key="10">
    <source>
        <dbReference type="Proteomes" id="UP000189580"/>
    </source>
</evidence>
<dbReference type="PANTHER" id="PTHR10738">
    <property type="entry name" value="PROTEIN ARGININE N-METHYLTRANSFERASE 5"/>
    <property type="match status" value="1"/>
</dbReference>
<feature type="domain" description="PRMT5 TIM barrel" evidence="7">
    <location>
        <begin position="152"/>
        <end position="380"/>
    </location>
</feature>
<evidence type="ECO:0000313" key="9">
    <source>
        <dbReference type="EMBL" id="ANB11215.1"/>
    </source>
</evidence>
<evidence type="ECO:0000259" key="8">
    <source>
        <dbReference type="Pfam" id="PF17286"/>
    </source>
</evidence>
<dbReference type="RefSeq" id="XP_018733692.1">
    <property type="nucleotide sequence ID" value="XM_018881065.1"/>
</dbReference>
<evidence type="ECO:0000259" key="6">
    <source>
        <dbReference type="Pfam" id="PF05185"/>
    </source>
</evidence>
<reference evidence="9 10" key="1">
    <citation type="submission" date="2016-02" db="EMBL/GenBank/DDBJ databases">
        <title>Complete genome sequence and transcriptome regulation of the pentose utilising yeast Sugiyamaella lignohabitans.</title>
        <authorList>
            <person name="Bellasio M."/>
            <person name="Peymann A."/>
            <person name="Valli M."/>
            <person name="Sipitzky M."/>
            <person name="Graf A."/>
            <person name="Sauer M."/>
            <person name="Marx H."/>
            <person name="Mattanovich D."/>
        </authorList>
    </citation>
    <scope>NUCLEOTIDE SEQUENCE [LARGE SCALE GENOMIC DNA]</scope>
    <source>
        <strain evidence="9 10">CBS 10342</strain>
    </source>
</reference>
<keyword evidence="1 4" id="KW-0489">Methyltransferase</keyword>
<keyword evidence="10" id="KW-1185">Reference proteome</keyword>
<dbReference type="InterPro" id="IPR035248">
    <property type="entry name" value="PRMT5_C"/>
</dbReference>
<dbReference type="GeneID" id="30036103"/>
<dbReference type="InterPro" id="IPR025799">
    <property type="entry name" value="Arg_MeTrfase"/>
</dbReference>
<evidence type="ECO:0000256" key="2">
    <source>
        <dbReference type="ARBA" id="ARBA00022679"/>
    </source>
</evidence>
<dbReference type="Pfam" id="PF17285">
    <property type="entry name" value="PRMT5_TIM"/>
    <property type="match status" value="1"/>
</dbReference>
<accession>A0A167C4T6</accession>
<dbReference type="EMBL" id="CP014500">
    <property type="protein sequence ID" value="ANB11215.1"/>
    <property type="molecule type" value="Genomic_DNA"/>
</dbReference>
<dbReference type="OrthoDB" id="1368803at2759"/>
<dbReference type="KEGG" id="slb:AWJ20_4017"/>
<dbReference type="InterPro" id="IPR035075">
    <property type="entry name" value="PRMT5"/>
</dbReference>
<dbReference type="Pfam" id="PF05185">
    <property type="entry name" value="PRMT5"/>
    <property type="match status" value="1"/>
</dbReference>
<dbReference type="GO" id="GO:0051286">
    <property type="term" value="C:cell tip"/>
    <property type="evidence" value="ECO:0007669"/>
    <property type="project" value="EnsemblFungi"/>
</dbReference>
<dbReference type="GO" id="GO:0016274">
    <property type="term" value="F:protein-arginine N-methyltransferase activity"/>
    <property type="evidence" value="ECO:0007669"/>
    <property type="project" value="InterPro"/>
</dbReference>
<dbReference type="GO" id="GO:0071521">
    <property type="term" value="C:Cdc42 GTPase complex"/>
    <property type="evidence" value="ECO:0007669"/>
    <property type="project" value="EnsemblFungi"/>
</dbReference>
<keyword evidence="3 4" id="KW-0949">S-adenosyl-L-methionine</keyword>